<reference evidence="9" key="1">
    <citation type="journal article" date="2005" name="Proc. Natl. Acad. Sci. U.S.A.">
        <title>The psychrophilic lifestyle as revealed by the genome sequence of Colwellia psychrerythraea 34H through genomic and proteomic analyses.</title>
        <authorList>
            <person name="Methe B.A."/>
            <person name="Nelson K.E."/>
            <person name="Deming J.W."/>
            <person name="Momen B."/>
            <person name="Melamud E."/>
            <person name="Zhang X."/>
            <person name="Moult J."/>
            <person name="Madupu R."/>
            <person name="Nelson W.C."/>
            <person name="Dodson R.J."/>
            <person name="Brinkac L.M."/>
            <person name="Daugherty S.C."/>
            <person name="Durkin A.S."/>
            <person name="DeBoy R.T."/>
            <person name="Kolonay J.F."/>
            <person name="Sullivan S.A."/>
            <person name="Zhou L."/>
            <person name="Davidsen T.M."/>
            <person name="Wu M."/>
            <person name="Huston A.L."/>
            <person name="Lewis M."/>
            <person name="Weaver B."/>
            <person name="Weidman J.F."/>
            <person name="Khouri H."/>
            <person name="Utterback T.R."/>
            <person name="Feldblyum T.V."/>
            <person name="Fraser C.M."/>
        </authorList>
    </citation>
    <scope>NUCLEOTIDE SEQUENCE [LARGE SCALE GENOMIC DNA]</scope>
    <source>
        <strain evidence="9">34H</strain>
    </source>
</reference>
<evidence type="ECO:0000256" key="2">
    <source>
        <dbReference type="ARBA" id="ARBA00008779"/>
    </source>
</evidence>
<evidence type="ECO:0000256" key="5">
    <source>
        <dbReference type="ARBA" id="ARBA00022801"/>
    </source>
</evidence>
<organism evidence="9 10">
    <name type="scientific">Colwellia psychrerythraea (strain 34H / ATCC BAA-681)</name>
    <name type="common">Vibrio psychroerythus</name>
    <dbReference type="NCBI Taxonomy" id="167879"/>
    <lineage>
        <taxon>Bacteria</taxon>
        <taxon>Pseudomonadati</taxon>
        <taxon>Pseudomonadota</taxon>
        <taxon>Gammaproteobacteria</taxon>
        <taxon>Alteromonadales</taxon>
        <taxon>Colwelliaceae</taxon>
        <taxon>Colwellia</taxon>
    </lineage>
</organism>
<feature type="signal peptide" evidence="7">
    <location>
        <begin position="1"/>
        <end position="22"/>
    </location>
</feature>
<name>Q482D6_COLP3</name>
<accession>Q482D6</accession>
<comment type="cofactor">
    <cofactor evidence="1">
        <name>Ca(2+)</name>
        <dbReference type="ChEBI" id="CHEBI:29108"/>
    </cofactor>
</comment>
<dbReference type="PANTHER" id="PTHR42693">
    <property type="entry name" value="ARYLSULFATASE FAMILY MEMBER"/>
    <property type="match status" value="1"/>
</dbReference>
<dbReference type="Proteomes" id="UP000000547">
    <property type="component" value="Chromosome"/>
</dbReference>
<evidence type="ECO:0000259" key="8">
    <source>
        <dbReference type="Pfam" id="PF00884"/>
    </source>
</evidence>
<dbReference type="RefSeq" id="WP_011043176.1">
    <property type="nucleotide sequence ID" value="NC_003910.7"/>
</dbReference>
<dbReference type="PROSITE" id="PS00149">
    <property type="entry name" value="SULFATASE_2"/>
    <property type="match status" value="1"/>
</dbReference>
<dbReference type="Gene3D" id="3.30.1120.10">
    <property type="match status" value="1"/>
</dbReference>
<evidence type="ECO:0000256" key="6">
    <source>
        <dbReference type="ARBA" id="ARBA00022837"/>
    </source>
</evidence>
<sequence length="492" mass="54351">MKNSLFLLFSGLSLFTCSQAVATPDKSTSKPNVVMLLVDDFGRQDLSTYGSNFYETPNIDQLAADGMKFDNAYAAHPRCVPSRVAIFSGSYPTRYGVPQGERVGKHHLPLSAVTFGEHLKEAGYQTGYIGKWHLGKEGGDPTKQGFDSSIMAGHWGAPPSYYFPYTKMSKSGKNKGFAKVEGSEEEYLTDRLTDEALTFIEQKKDQPFLLVLAHYAVHTPIEGKPALVKKYKTKMKKLGIANAGPKSDADLIKDSTGYHKTIQNNPDYAAMVESVDISVGRIEQQLKRLGLEDNTIIILTSDHGGLSSRGLKSNRVLATSNNPYRHGKGWIYDGGTRVPLIVKWPEKVKAGSISQVQVTGTDHYPTILQMAGLSLSPKDHQDGVSYLAALNSDETPRKAMFWHSPAARPSKTGDTNSSAIIEGEWKLLDFWSTGKVELYNLKDDKSEANNLAKLMPEKTAEMLAKLTNWKDDIDAHTVKKKNKKSKKKSKSH</sequence>
<evidence type="ECO:0000313" key="9">
    <source>
        <dbReference type="EMBL" id="AAZ27144.1"/>
    </source>
</evidence>
<feature type="chain" id="PRO_5004233833" evidence="7">
    <location>
        <begin position="23"/>
        <end position="492"/>
    </location>
</feature>
<dbReference type="InterPro" id="IPR000917">
    <property type="entry name" value="Sulfatase_N"/>
</dbReference>
<evidence type="ECO:0000256" key="3">
    <source>
        <dbReference type="ARBA" id="ARBA00022723"/>
    </source>
</evidence>
<dbReference type="CDD" id="cd16144">
    <property type="entry name" value="ARS_like"/>
    <property type="match status" value="1"/>
</dbReference>
<evidence type="ECO:0000313" key="10">
    <source>
        <dbReference type="Proteomes" id="UP000000547"/>
    </source>
</evidence>
<keyword evidence="5" id="KW-0378">Hydrolase</keyword>
<gene>
    <name evidence="9" type="ordered locus">CPS_2364</name>
</gene>
<dbReference type="KEGG" id="cps:CPS_2364"/>
<dbReference type="PANTHER" id="PTHR42693:SF42">
    <property type="entry name" value="ARYLSULFATASE G"/>
    <property type="match status" value="1"/>
</dbReference>
<dbReference type="HOGENOM" id="CLU_006332_13_4_6"/>
<keyword evidence="6" id="KW-0106">Calcium</keyword>
<evidence type="ECO:0000256" key="4">
    <source>
        <dbReference type="ARBA" id="ARBA00022729"/>
    </source>
</evidence>
<dbReference type="GO" id="GO:0004065">
    <property type="term" value="F:arylsulfatase activity"/>
    <property type="evidence" value="ECO:0007669"/>
    <property type="project" value="TreeGrafter"/>
</dbReference>
<evidence type="ECO:0000256" key="1">
    <source>
        <dbReference type="ARBA" id="ARBA00001913"/>
    </source>
</evidence>
<dbReference type="InterPro" id="IPR017850">
    <property type="entry name" value="Alkaline_phosphatase_core_sf"/>
</dbReference>
<dbReference type="STRING" id="167879.CPS_2364"/>
<dbReference type="GO" id="GO:0046872">
    <property type="term" value="F:metal ion binding"/>
    <property type="evidence" value="ECO:0007669"/>
    <property type="project" value="UniProtKB-KW"/>
</dbReference>
<protein>
    <submittedName>
        <fullName evidence="9">Sulfatase family protein</fullName>
    </submittedName>
</protein>
<dbReference type="EMBL" id="CP000083">
    <property type="protein sequence ID" value="AAZ27144.1"/>
    <property type="molecule type" value="Genomic_DNA"/>
</dbReference>
<dbReference type="AlphaFoldDB" id="Q482D6"/>
<dbReference type="Gene3D" id="3.40.720.10">
    <property type="entry name" value="Alkaline Phosphatase, subunit A"/>
    <property type="match status" value="1"/>
</dbReference>
<evidence type="ECO:0000256" key="7">
    <source>
        <dbReference type="SAM" id="SignalP"/>
    </source>
</evidence>
<keyword evidence="3" id="KW-0479">Metal-binding</keyword>
<dbReference type="SUPFAM" id="SSF53649">
    <property type="entry name" value="Alkaline phosphatase-like"/>
    <property type="match status" value="1"/>
</dbReference>
<dbReference type="Pfam" id="PF00884">
    <property type="entry name" value="Sulfatase"/>
    <property type="match status" value="1"/>
</dbReference>
<comment type="similarity">
    <text evidence="2">Belongs to the sulfatase family.</text>
</comment>
<proteinExistence type="inferred from homology"/>
<feature type="domain" description="Sulfatase N-terminal" evidence="8">
    <location>
        <begin position="31"/>
        <end position="372"/>
    </location>
</feature>
<dbReference type="InterPro" id="IPR050738">
    <property type="entry name" value="Sulfatase"/>
</dbReference>
<dbReference type="InterPro" id="IPR024607">
    <property type="entry name" value="Sulfatase_CS"/>
</dbReference>
<keyword evidence="4 7" id="KW-0732">Signal</keyword>